<dbReference type="Gene3D" id="3.30.720.50">
    <property type="match status" value="1"/>
</dbReference>
<dbReference type="PROSITE" id="PS51059">
    <property type="entry name" value="PARP_CATALYTIC"/>
    <property type="match status" value="1"/>
</dbReference>
<keyword evidence="7" id="KW-1185">Reference proteome</keyword>
<dbReference type="OrthoDB" id="6133115at2759"/>
<comment type="similarity">
    <text evidence="3">Belongs to the ARTD/PARP family.</text>
</comment>
<sequence>DQVTVTSKDLENVYLANNNADVNIGEFNEILSFKEMIQKDKFSESASEVRRRPRFISKEDVETKVSSIQLSQGQVSSGKPKNIPENWDKSALPSIGYKRIQLSPLSKEYQDIQALFHNSMSSSKVHQIDRIQNLGLWEIFQWWKEQLRVKNDNHDVNEQLLFHGITDHSIVDAICYQNFDWGSFTEDGTLYGKGRYFAKEASCANFDLYSDSAANFNIMFLARVLVGHFTKGHSSYDRPPSKGDRRLRLYDSCVDCTDNPSVFVIFEKFQIYPEYVIEYSSNSV</sequence>
<evidence type="ECO:0000256" key="2">
    <source>
        <dbReference type="ARBA" id="ARBA00023242"/>
    </source>
</evidence>
<reference evidence="6 7" key="1">
    <citation type="journal article" date="2018" name="Nat. Ecol. Evol.">
        <title>Shark genomes provide insights into elasmobranch evolution and the origin of vertebrates.</title>
        <authorList>
            <person name="Hara Y"/>
            <person name="Yamaguchi K"/>
            <person name="Onimaru K"/>
            <person name="Kadota M"/>
            <person name="Koyanagi M"/>
            <person name="Keeley SD"/>
            <person name="Tatsumi K"/>
            <person name="Tanaka K"/>
            <person name="Motone F"/>
            <person name="Kageyama Y"/>
            <person name="Nozu R"/>
            <person name="Adachi N"/>
            <person name="Nishimura O"/>
            <person name="Nakagawa R"/>
            <person name="Tanegashima C"/>
            <person name="Kiyatake I"/>
            <person name="Matsumoto R"/>
            <person name="Murakumo K"/>
            <person name="Nishida K"/>
            <person name="Terakita A"/>
            <person name="Kuratani S"/>
            <person name="Sato K"/>
            <person name="Hyodo S Kuraku.S."/>
        </authorList>
    </citation>
    <scope>NUCLEOTIDE SEQUENCE [LARGE SCALE GENOMIC DNA]</scope>
</reference>
<evidence type="ECO:0000256" key="1">
    <source>
        <dbReference type="ARBA" id="ARBA00004123"/>
    </source>
</evidence>
<dbReference type="STRING" id="75743.A0A401PZD0"/>
<evidence type="ECO:0000259" key="5">
    <source>
        <dbReference type="PROSITE" id="PS51059"/>
    </source>
</evidence>
<dbReference type="GO" id="GO:0003950">
    <property type="term" value="F:NAD+ poly-ADP-ribosyltransferase activity"/>
    <property type="evidence" value="ECO:0007669"/>
    <property type="project" value="UniProtKB-UniRule"/>
</dbReference>
<evidence type="ECO:0000256" key="4">
    <source>
        <dbReference type="RuleBase" id="RU362114"/>
    </source>
</evidence>
<evidence type="ECO:0000313" key="7">
    <source>
        <dbReference type="Proteomes" id="UP000288216"/>
    </source>
</evidence>
<organism evidence="6 7">
    <name type="scientific">Scyliorhinus torazame</name>
    <name type="common">Cloudy catshark</name>
    <name type="synonym">Catulus torazame</name>
    <dbReference type="NCBI Taxonomy" id="75743"/>
    <lineage>
        <taxon>Eukaryota</taxon>
        <taxon>Metazoa</taxon>
        <taxon>Chordata</taxon>
        <taxon>Craniata</taxon>
        <taxon>Vertebrata</taxon>
        <taxon>Chondrichthyes</taxon>
        <taxon>Elasmobranchii</taxon>
        <taxon>Galeomorphii</taxon>
        <taxon>Galeoidea</taxon>
        <taxon>Carcharhiniformes</taxon>
        <taxon>Scyliorhinidae</taxon>
        <taxon>Scyliorhinus</taxon>
    </lineage>
</organism>
<dbReference type="PANTHER" id="PTHR45740:SF6">
    <property type="entry name" value="PROTEIN MONO-ADP-RIBOSYLTRANSFERASE PARP12"/>
    <property type="match status" value="1"/>
</dbReference>
<comment type="subcellular location">
    <subcellularLocation>
        <location evidence="1">Nucleus</location>
    </subcellularLocation>
</comment>
<dbReference type="GO" id="GO:1990404">
    <property type="term" value="F:NAD+-protein mono-ADP-ribosyltransferase activity"/>
    <property type="evidence" value="ECO:0007669"/>
    <property type="project" value="TreeGrafter"/>
</dbReference>
<dbReference type="InterPro" id="IPR037197">
    <property type="entry name" value="WWE_dom_sf"/>
</dbReference>
<dbReference type="InterPro" id="IPR051712">
    <property type="entry name" value="ARTD-AVP"/>
</dbReference>
<dbReference type="Gene3D" id="3.90.228.10">
    <property type="match status" value="1"/>
</dbReference>
<dbReference type="CDD" id="cd01439">
    <property type="entry name" value="TCCD_inducible_PARP_like"/>
    <property type="match status" value="1"/>
</dbReference>
<dbReference type="Pfam" id="PF00644">
    <property type="entry name" value="PARP"/>
    <property type="match status" value="1"/>
</dbReference>
<gene>
    <name evidence="6" type="ORF">scyTo_0016825</name>
</gene>
<keyword evidence="2" id="KW-0539">Nucleus</keyword>
<dbReference type="EC" id="2.4.2.-" evidence="4"/>
<dbReference type="EMBL" id="BFAA01010453">
    <property type="protein sequence ID" value="GCB78476.1"/>
    <property type="molecule type" value="Genomic_DNA"/>
</dbReference>
<evidence type="ECO:0000313" key="6">
    <source>
        <dbReference type="EMBL" id="GCB78476.1"/>
    </source>
</evidence>
<dbReference type="GO" id="GO:0005634">
    <property type="term" value="C:nucleus"/>
    <property type="evidence" value="ECO:0007669"/>
    <property type="project" value="UniProtKB-SubCell"/>
</dbReference>
<comment type="caution">
    <text evidence="6">The sequence shown here is derived from an EMBL/GenBank/DDBJ whole genome shotgun (WGS) entry which is preliminary data.</text>
</comment>
<dbReference type="InterPro" id="IPR012317">
    <property type="entry name" value="Poly(ADP-ribose)pol_cat_dom"/>
</dbReference>
<accession>A0A401PZD0</accession>
<name>A0A401PZD0_SCYTO</name>
<dbReference type="SUPFAM" id="SSF56399">
    <property type="entry name" value="ADP-ribosylation"/>
    <property type="match status" value="1"/>
</dbReference>
<evidence type="ECO:0000256" key="3">
    <source>
        <dbReference type="ARBA" id="ARBA00024347"/>
    </source>
</evidence>
<proteinExistence type="inferred from homology"/>
<feature type="domain" description="PARP catalytic" evidence="5">
    <location>
        <begin position="83"/>
        <end position="284"/>
    </location>
</feature>
<feature type="non-terminal residue" evidence="6">
    <location>
        <position position="1"/>
    </location>
</feature>
<dbReference type="AlphaFoldDB" id="A0A401PZD0"/>
<keyword evidence="4" id="KW-0328">Glycosyltransferase</keyword>
<dbReference type="PANTHER" id="PTHR45740">
    <property type="entry name" value="POLY [ADP-RIBOSE] POLYMERASE"/>
    <property type="match status" value="1"/>
</dbReference>
<keyword evidence="4" id="KW-0520">NAD</keyword>
<keyword evidence="4" id="KW-0808">Transferase</keyword>
<protein>
    <recommendedName>
        <fullName evidence="4">Poly [ADP-ribose] polymerase</fullName>
        <shortName evidence="4">PARP</shortName>
        <ecNumber evidence="4">2.4.2.-</ecNumber>
    </recommendedName>
</protein>
<dbReference type="Proteomes" id="UP000288216">
    <property type="component" value="Unassembled WGS sequence"/>
</dbReference>
<dbReference type="OMA" id="DAICYQN"/>